<keyword evidence="3" id="KW-0762">Sugar transport</keyword>
<proteinExistence type="predicted"/>
<dbReference type="InterPro" id="IPR013012">
    <property type="entry name" value="PTS_EIIB_3"/>
</dbReference>
<keyword evidence="6" id="KW-0418">Kinase</keyword>
<accession>A0ABN1JCK3</accession>
<dbReference type="PANTHER" id="PTHR34581:SF2">
    <property type="entry name" value="PTS SYSTEM N,N'-DIACETYLCHITOBIOSE-SPECIFIC EIIB COMPONENT"/>
    <property type="match status" value="1"/>
</dbReference>
<keyword evidence="1" id="KW-0813">Transport</keyword>
<keyword evidence="4" id="KW-0808">Transferase</keyword>
<dbReference type="EMBL" id="BAAACG010000006">
    <property type="protein sequence ID" value="GAA0735957.1"/>
    <property type="molecule type" value="Genomic_DNA"/>
</dbReference>
<dbReference type="InterPro" id="IPR036095">
    <property type="entry name" value="PTS_EIIB-like_sf"/>
</dbReference>
<protein>
    <submittedName>
        <fullName evidence="9">PTS lichenan transporter subunit IIB</fullName>
    </submittedName>
</protein>
<evidence type="ECO:0000313" key="9">
    <source>
        <dbReference type="EMBL" id="GAA0735957.1"/>
    </source>
</evidence>
<dbReference type="InterPro" id="IPR003501">
    <property type="entry name" value="PTS_EIIB_2/3"/>
</dbReference>
<keyword evidence="10" id="KW-1185">Reference proteome</keyword>
<gene>
    <name evidence="9" type="primary">licB</name>
    <name evidence="9" type="ORF">GCM10008906_10360</name>
</gene>
<dbReference type="Proteomes" id="UP001501510">
    <property type="component" value="Unassembled WGS sequence"/>
</dbReference>
<dbReference type="RefSeq" id="WP_343759524.1">
    <property type="nucleotide sequence ID" value="NZ_BAAACG010000006.1"/>
</dbReference>
<reference evidence="9 10" key="1">
    <citation type="journal article" date="2019" name="Int. J. Syst. Evol. Microbiol.">
        <title>The Global Catalogue of Microorganisms (GCM) 10K type strain sequencing project: providing services to taxonomists for standard genome sequencing and annotation.</title>
        <authorList>
            <consortium name="The Broad Institute Genomics Platform"/>
            <consortium name="The Broad Institute Genome Sequencing Center for Infectious Disease"/>
            <person name="Wu L."/>
            <person name="Ma J."/>
        </authorList>
    </citation>
    <scope>NUCLEOTIDE SEQUENCE [LARGE SCALE GENOMIC DNA]</scope>
    <source>
        <strain evidence="9 10">JCM 1407</strain>
    </source>
</reference>
<feature type="domain" description="PTS EIIB type-3" evidence="8">
    <location>
        <begin position="1"/>
        <end position="102"/>
    </location>
</feature>
<keyword evidence="5" id="KW-0598">Phosphotransferase system</keyword>
<evidence type="ECO:0000256" key="4">
    <source>
        <dbReference type="ARBA" id="ARBA00022679"/>
    </source>
</evidence>
<comment type="caution">
    <text evidence="9">The sequence shown here is derived from an EMBL/GenBank/DDBJ whole genome shotgun (WGS) entry which is preliminary data.</text>
</comment>
<dbReference type="CDD" id="cd05564">
    <property type="entry name" value="PTS_IIB_chitobiose_lichenan"/>
    <property type="match status" value="1"/>
</dbReference>
<evidence type="ECO:0000256" key="5">
    <source>
        <dbReference type="ARBA" id="ARBA00022683"/>
    </source>
</evidence>
<keyword evidence="2" id="KW-0597">Phosphoprotein</keyword>
<evidence type="ECO:0000256" key="7">
    <source>
        <dbReference type="PROSITE-ProRule" id="PRU00423"/>
    </source>
</evidence>
<dbReference type="PANTHER" id="PTHR34581">
    <property type="entry name" value="PTS SYSTEM N,N'-DIACETYLCHITOBIOSE-SPECIFIC EIIB COMPONENT"/>
    <property type="match status" value="1"/>
</dbReference>
<evidence type="ECO:0000256" key="3">
    <source>
        <dbReference type="ARBA" id="ARBA00022597"/>
    </source>
</evidence>
<evidence type="ECO:0000256" key="1">
    <source>
        <dbReference type="ARBA" id="ARBA00022448"/>
    </source>
</evidence>
<dbReference type="InterPro" id="IPR051819">
    <property type="entry name" value="PTS_sugar-specific_EIIB"/>
</dbReference>
<feature type="modified residue" description="Phosphocysteine; by EIIA" evidence="7">
    <location>
        <position position="7"/>
    </location>
</feature>
<evidence type="ECO:0000256" key="2">
    <source>
        <dbReference type="ARBA" id="ARBA00022553"/>
    </source>
</evidence>
<dbReference type="PROSITE" id="PS51100">
    <property type="entry name" value="PTS_EIIB_TYPE_3"/>
    <property type="match status" value="1"/>
</dbReference>
<dbReference type="Pfam" id="PF02302">
    <property type="entry name" value="PTS_IIB"/>
    <property type="match status" value="1"/>
</dbReference>
<evidence type="ECO:0000256" key="6">
    <source>
        <dbReference type="ARBA" id="ARBA00022777"/>
    </source>
</evidence>
<dbReference type="SUPFAM" id="SSF52794">
    <property type="entry name" value="PTS system IIB component-like"/>
    <property type="match status" value="1"/>
</dbReference>
<evidence type="ECO:0000259" key="8">
    <source>
        <dbReference type="PROSITE" id="PS51100"/>
    </source>
</evidence>
<sequence length="102" mass="11463">MNILLVCSAGMSTSLLVSKMRKEATAQEKDYKIWALSIDDAYEEYDDADVILLGPQVTFLLDEVKNESKKPVEVIERTNYGLCNGKAVLVQAETLFKESEEK</sequence>
<evidence type="ECO:0000313" key="10">
    <source>
        <dbReference type="Proteomes" id="UP001501510"/>
    </source>
</evidence>
<organism evidence="9 10">
    <name type="scientific">Clostridium oceanicum</name>
    <dbReference type="NCBI Taxonomy" id="1543"/>
    <lineage>
        <taxon>Bacteria</taxon>
        <taxon>Bacillati</taxon>
        <taxon>Bacillota</taxon>
        <taxon>Clostridia</taxon>
        <taxon>Eubacteriales</taxon>
        <taxon>Clostridiaceae</taxon>
        <taxon>Clostridium</taxon>
    </lineage>
</organism>
<dbReference type="Gene3D" id="3.40.50.2300">
    <property type="match status" value="1"/>
</dbReference>
<name>A0ABN1JCK3_9CLOT</name>